<dbReference type="AlphaFoldDB" id="E1X518"/>
<dbReference type="OrthoDB" id="9772788at2"/>
<dbReference type="RefSeq" id="WP_014243276.1">
    <property type="nucleotide sequence ID" value="NC_016620.1"/>
</dbReference>
<dbReference type="Gene3D" id="3.10.129.10">
    <property type="entry name" value="Hotdog Thioesterase"/>
    <property type="match status" value="1"/>
</dbReference>
<evidence type="ECO:0000313" key="4">
    <source>
        <dbReference type="Proteomes" id="UP000008963"/>
    </source>
</evidence>
<reference evidence="4" key="1">
    <citation type="journal article" date="2013" name="ISME J.">
        <title>A small predatory core genome in the divergent marine Bacteriovorax marinus SJ and the terrestrial Bdellovibrio bacteriovorus.</title>
        <authorList>
            <person name="Crossman L.C."/>
            <person name="Chen H."/>
            <person name="Cerdeno-Tarraga A.M."/>
            <person name="Brooks K."/>
            <person name="Quail M.A."/>
            <person name="Pineiro S.A."/>
            <person name="Hobley L."/>
            <person name="Sockett R.E."/>
            <person name="Bentley S.D."/>
            <person name="Parkhill J."/>
            <person name="Williams H.N."/>
            <person name="Stine O.C."/>
        </authorList>
    </citation>
    <scope>NUCLEOTIDE SEQUENCE [LARGE SCALE GENOMIC DNA]</scope>
    <source>
        <strain evidence="4">ATCC BAA-682 / DSM 15412 / SJ</strain>
    </source>
</reference>
<evidence type="ECO:0000259" key="2">
    <source>
        <dbReference type="Pfam" id="PF22818"/>
    </source>
</evidence>
<accession>E1X518</accession>
<keyword evidence="1" id="KW-0456">Lyase</keyword>
<dbReference type="CDD" id="cd01288">
    <property type="entry name" value="FabZ"/>
    <property type="match status" value="1"/>
</dbReference>
<dbReference type="InterPro" id="IPR013114">
    <property type="entry name" value="FabA_FabZ"/>
</dbReference>
<dbReference type="PANTHER" id="PTHR30272">
    <property type="entry name" value="3-HYDROXYACYL-[ACYL-CARRIER-PROTEIN] DEHYDRATASE"/>
    <property type="match status" value="1"/>
</dbReference>
<gene>
    <name evidence="3" type="primary">fabZ</name>
    <name evidence="3" type="ordered locus">BMS_0580</name>
</gene>
<dbReference type="PANTHER" id="PTHR30272:SF1">
    <property type="entry name" value="3-HYDROXYACYL-[ACYL-CARRIER-PROTEIN] DEHYDRATASE"/>
    <property type="match status" value="1"/>
</dbReference>
<dbReference type="HOGENOM" id="CLU_078912_1_2_7"/>
<dbReference type="STRING" id="862908.BMS_0580"/>
<dbReference type="EMBL" id="FQ312005">
    <property type="protein sequence ID" value="CBW25489.1"/>
    <property type="molecule type" value="Genomic_DNA"/>
</dbReference>
<feature type="domain" description="ApeI dehydratase-like" evidence="2">
    <location>
        <begin position="47"/>
        <end position="135"/>
    </location>
</feature>
<dbReference type="InterPro" id="IPR054545">
    <property type="entry name" value="ApeI-like"/>
</dbReference>
<dbReference type="SUPFAM" id="SSF54637">
    <property type="entry name" value="Thioesterase/thiol ester dehydrase-isomerase"/>
    <property type="match status" value="1"/>
</dbReference>
<keyword evidence="4" id="KW-1185">Reference proteome</keyword>
<dbReference type="PATRIC" id="fig|862908.3.peg.557"/>
<name>E1X518_HALMS</name>
<evidence type="ECO:0000313" key="3">
    <source>
        <dbReference type="EMBL" id="CBW25489.1"/>
    </source>
</evidence>
<dbReference type="Pfam" id="PF22818">
    <property type="entry name" value="ApeI-like"/>
    <property type="match status" value="1"/>
</dbReference>
<dbReference type="GO" id="GO:0016829">
    <property type="term" value="F:lyase activity"/>
    <property type="evidence" value="ECO:0007669"/>
    <property type="project" value="UniProtKB-KW"/>
</dbReference>
<sequence>MKVSNEFVLQFLPHRDPFLFIDSVKDVIPARELTEGEILPLKELVGSKVQANFHMREDHPIFAGHFPGNPIFPGVAQVEMMAQASSFIYVNAFENPYGQNMDVALVSISNAKFRKPVLPGMDLEIETECTKIRGPMVESHCKLFCDGQLMSECTVMASVKM</sequence>
<dbReference type="Proteomes" id="UP000008963">
    <property type="component" value="Chromosome"/>
</dbReference>
<organism evidence="3 4">
    <name type="scientific">Halobacteriovorax marinus (strain ATCC BAA-682 / DSM 15412 / SJ)</name>
    <name type="common">Bacteriovorax marinus</name>
    <dbReference type="NCBI Taxonomy" id="862908"/>
    <lineage>
        <taxon>Bacteria</taxon>
        <taxon>Pseudomonadati</taxon>
        <taxon>Bdellovibrionota</taxon>
        <taxon>Bacteriovoracia</taxon>
        <taxon>Bacteriovoracales</taxon>
        <taxon>Halobacteriovoraceae</taxon>
        <taxon>Halobacteriovorax</taxon>
    </lineage>
</organism>
<protein>
    <submittedName>
        <fullName evidence="3">(3R)-hydroxymyristol-[acyl carrier protein] dehydratase</fullName>
    </submittedName>
</protein>
<dbReference type="KEGG" id="bmx:BMS_0580"/>
<dbReference type="eggNOG" id="COG0764">
    <property type="taxonomic scope" value="Bacteria"/>
</dbReference>
<dbReference type="InterPro" id="IPR029069">
    <property type="entry name" value="HotDog_dom_sf"/>
</dbReference>
<proteinExistence type="predicted"/>
<evidence type="ECO:0000256" key="1">
    <source>
        <dbReference type="ARBA" id="ARBA00023239"/>
    </source>
</evidence>